<gene>
    <name evidence="3" type="ORF">Syn7803C6_143</name>
    <name evidence="4" type="ORF">Syn7803C90_147</name>
    <name evidence="5" type="ORF">Syn7803US39_143</name>
</gene>
<evidence type="ECO:0000259" key="2">
    <source>
        <dbReference type="Pfam" id="PF07460"/>
    </source>
</evidence>
<feature type="region of interest" description="Disordered" evidence="1">
    <location>
        <begin position="76"/>
        <end position="134"/>
    </location>
</feature>
<evidence type="ECO:0000313" key="8">
    <source>
        <dbReference type="Proteomes" id="UP000185320"/>
    </source>
</evidence>
<dbReference type="GO" id="GO:0003677">
    <property type="term" value="F:DNA binding"/>
    <property type="evidence" value="ECO:0007669"/>
    <property type="project" value="InterPro"/>
</dbReference>
<evidence type="ECO:0000313" key="3">
    <source>
        <dbReference type="EMBL" id="AIX18442.1"/>
    </source>
</evidence>
<dbReference type="Pfam" id="PF07460">
    <property type="entry name" value="NUMOD3"/>
    <property type="match status" value="1"/>
</dbReference>
<feature type="compositionally biased region" description="Basic and acidic residues" evidence="1">
    <location>
        <begin position="116"/>
        <end position="127"/>
    </location>
</feature>
<dbReference type="RefSeq" id="YP_009134358.1">
    <property type="nucleotide sequence ID" value="NC_026927.1"/>
</dbReference>
<evidence type="ECO:0000313" key="7">
    <source>
        <dbReference type="Proteomes" id="UP000185317"/>
    </source>
</evidence>
<dbReference type="Proteomes" id="UP000185312">
    <property type="component" value="Segment"/>
</dbReference>
<organism evidence="3 7">
    <name type="scientific">Synechococcus phage ACG-2014f</name>
    <dbReference type="NCBI Taxonomy" id="1493511"/>
    <lineage>
        <taxon>Viruses</taxon>
        <taxon>Duplodnaviria</taxon>
        <taxon>Heunggongvirae</taxon>
        <taxon>Uroviricota</taxon>
        <taxon>Caudoviricetes</taxon>
        <taxon>Pantevenvirales</taxon>
        <taxon>Kyanoviridae</taxon>
        <taxon>Atlauavirus</taxon>
        <taxon>Atlauavirus tusconc8</taxon>
    </lineage>
</organism>
<reference evidence="6 7" key="1">
    <citation type="submission" date="2013-12" db="EMBL/GenBank/DDBJ databases">
        <title>Ecological redundancy of diverse viral populations within a natural community.</title>
        <authorList>
            <person name="Gregory A.C."/>
            <person name="LaButti K."/>
            <person name="Copeland A."/>
            <person name="Woyke T."/>
            <person name="Sullivan M.B."/>
        </authorList>
    </citation>
    <scope>NUCLEOTIDE SEQUENCE [LARGE SCALE GENOMIC DNA]</scope>
    <source>
        <strain evidence="3">Syn7803C6</strain>
        <strain evidence="4">Syn7803C90</strain>
        <strain evidence="5">Syn7803US39</strain>
    </source>
</reference>
<name>A0A0E3EWJ9_9CAUD</name>
<accession>A0A0E3EWJ9</accession>
<dbReference type="KEGG" id="vg:24171997"/>
<protein>
    <recommendedName>
        <fullName evidence="2">Nuclease associated modular domain-containing protein</fullName>
    </recommendedName>
</protein>
<evidence type="ECO:0000313" key="4">
    <source>
        <dbReference type="EMBL" id="AIX21758.1"/>
    </source>
</evidence>
<dbReference type="EMBL" id="KJ019045">
    <property type="protein sequence ID" value="AIX18442.1"/>
    <property type="molecule type" value="Genomic_DNA"/>
</dbReference>
<dbReference type="GeneID" id="24171997"/>
<dbReference type="InterPro" id="IPR003611">
    <property type="entry name" value="NUMOD3"/>
</dbReference>
<keyword evidence="8" id="KW-1185">Reference proteome</keyword>
<dbReference type="Proteomes" id="UP000185317">
    <property type="component" value="Segment"/>
</dbReference>
<dbReference type="OrthoDB" id="29358at10239"/>
<dbReference type="EMBL" id="KJ019098">
    <property type="protein sequence ID" value="AIX30914.1"/>
    <property type="molecule type" value="Genomic_DNA"/>
</dbReference>
<evidence type="ECO:0000313" key="5">
    <source>
        <dbReference type="EMBL" id="AIX30914.1"/>
    </source>
</evidence>
<proteinExistence type="predicted"/>
<evidence type="ECO:0000256" key="1">
    <source>
        <dbReference type="SAM" id="MobiDB-lite"/>
    </source>
</evidence>
<feature type="domain" description="Nuclease associated modular" evidence="2">
    <location>
        <begin position="90"/>
        <end position="110"/>
    </location>
</feature>
<dbReference type="Proteomes" id="UP000185320">
    <property type="component" value="Segment"/>
</dbReference>
<dbReference type="EMBL" id="KJ019059">
    <property type="protein sequence ID" value="AIX21758.1"/>
    <property type="molecule type" value="Genomic_DNA"/>
</dbReference>
<evidence type="ECO:0000313" key="6">
    <source>
        <dbReference type="Proteomes" id="UP000185312"/>
    </source>
</evidence>
<sequence>MGKYYTYAYLRKDNTPYYIGKGCGDRIDDCMHALKLPPKNKRVYLEENLTEEEAYQHEIAMIAFYGRKDTGTGILRNLTDGGDSPPSWLGKNHTEESRKKMSRKKMGNTNRLGHRLPPERLKPKKEYIPVTNNKAKKVGVERTEAQKIAAEKHSQRMKLYYANKRKQA</sequence>